<reference evidence="1" key="1">
    <citation type="submission" date="2021-02" db="EMBL/GenBank/DDBJ databases">
        <authorList>
            <consortium name="DOE Joint Genome Institute"/>
            <person name="Ahrendt S."/>
            <person name="Looney B.P."/>
            <person name="Miyauchi S."/>
            <person name="Morin E."/>
            <person name="Drula E."/>
            <person name="Courty P.E."/>
            <person name="Chicoki N."/>
            <person name="Fauchery L."/>
            <person name="Kohler A."/>
            <person name="Kuo A."/>
            <person name="Labutti K."/>
            <person name="Pangilinan J."/>
            <person name="Lipzen A."/>
            <person name="Riley R."/>
            <person name="Andreopoulos W."/>
            <person name="He G."/>
            <person name="Johnson J."/>
            <person name="Barry K.W."/>
            <person name="Grigoriev I.V."/>
            <person name="Nagy L."/>
            <person name="Hibbett D."/>
            <person name="Henrissat B."/>
            <person name="Matheny P.B."/>
            <person name="Labbe J."/>
            <person name="Martin F."/>
        </authorList>
    </citation>
    <scope>NUCLEOTIDE SEQUENCE</scope>
    <source>
        <strain evidence="1">EC-137</strain>
    </source>
</reference>
<accession>A0ACB8QEW7</accession>
<gene>
    <name evidence="1" type="ORF">K488DRAFT_72411</name>
</gene>
<dbReference type="EMBL" id="MU273637">
    <property type="protein sequence ID" value="KAI0030136.1"/>
    <property type="molecule type" value="Genomic_DNA"/>
</dbReference>
<reference evidence="1" key="2">
    <citation type="journal article" date="2022" name="New Phytol.">
        <title>Evolutionary transition to the ectomycorrhizal habit in the genomes of a hyperdiverse lineage of mushroom-forming fungi.</title>
        <authorList>
            <person name="Looney B."/>
            <person name="Miyauchi S."/>
            <person name="Morin E."/>
            <person name="Drula E."/>
            <person name="Courty P.E."/>
            <person name="Kohler A."/>
            <person name="Kuo A."/>
            <person name="LaButti K."/>
            <person name="Pangilinan J."/>
            <person name="Lipzen A."/>
            <person name="Riley R."/>
            <person name="Andreopoulos W."/>
            <person name="He G."/>
            <person name="Johnson J."/>
            <person name="Nolan M."/>
            <person name="Tritt A."/>
            <person name="Barry K.W."/>
            <person name="Grigoriev I.V."/>
            <person name="Nagy L.G."/>
            <person name="Hibbett D."/>
            <person name="Henrissat B."/>
            <person name="Matheny P.B."/>
            <person name="Labbe J."/>
            <person name="Martin F.M."/>
        </authorList>
    </citation>
    <scope>NUCLEOTIDE SEQUENCE</scope>
    <source>
        <strain evidence="1">EC-137</strain>
    </source>
</reference>
<evidence type="ECO:0000313" key="2">
    <source>
        <dbReference type="Proteomes" id="UP000814128"/>
    </source>
</evidence>
<sequence length="254" mass="29606">MWQTLSETESTPPSAVDEPIPRSLLRVVDLDANPAPPYRLFFNPRTNGYEGEFEHFRVKSNHIFITLSDGQPERRARAHPDDVYVDPRTHIARESRLYPVPREDKGSQTWRLTIGSYIGTIMFGHENTRGQSRWFLHDFPEHYELFGREKEPVKDGKPYRKDRYLHGCPSTVATAFRSPNEFTRHAMWLMDGMPRDEYGHSRCLCIYCNRTPSGDFAPQKPVTDELRRVRREILLRTVMPPSEEEDGNDELAND</sequence>
<evidence type="ECO:0000313" key="1">
    <source>
        <dbReference type="EMBL" id="KAI0030136.1"/>
    </source>
</evidence>
<protein>
    <submittedName>
        <fullName evidence="1">Uncharacterized protein</fullName>
    </submittedName>
</protein>
<comment type="caution">
    <text evidence="1">The sequence shown here is derived from an EMBL/GenBank/DDBJ whole genome shotgun (WGS) entry which is preliminary data.</text>
</comment>
<proteinExistence type="predicted"/>
<dbReference type="Proteomes" id="UP000814128">
    <property type="component" value="Unassembled WGS sequence"/>
</dbReference>
<name>A0ACB8QEW7_9AGAM</name>
<organism evidence="1 2">
    <name type="scientific">Vararia minispora EC-137</name>
    <dbReference type="NCBI Taxonomy" id="1314806"/>
    <lineage>
        <taxon>Eukaryota</taxon>
        <taxon>Fungi</taxon>
        <taxon>Dikarya</taxon>
        <taxon>Basidiomycota</taxon>
        <taxon>Agaricomycotina</taxon>
        <taxon>Agaricomycetes</taxon>
        <taxon>Russulales</taxon>
        <taxon>Lachnocladiaceae</taxon>
        <taxon>Vararia</taxon>
    </lineage>
</organism>
<keyword evidence="2" id="KW-1185">Reference proteome</keyword>